<protein>
    <submittedName>
        <fullName evidence="2">Uncharacterized protein</fullName>
    </submittedName>
</protein>
<dbReference type="EMBL" id="VFOS01000001">
    <property type="protein sequence ID" value="TQL64962.1"/>
    <property type="molecule type" value="Genomic_DNA"/>
</dbReference>
<dbReference type="AlphaFoldDB" id="A0A542ZX85"/>
<feature type="signal peptide" evidence="1">
    <location>
        <begin position="1"/>
        <end position="28"/>
    </location>
</feature>
<sequence length="269" mass="28293">MFGRKKIAVALGAALLVLTLGAQTAANAATTVNENETKLSDDTALSVWAKYGTKTDGITLNTPYFDKKVAGIHGNTVKNKATSVFVANSSSATPYSVRTMASKTSKSGIKWTYKTKYLPAGVKKYKVKSGTGTSTWGNTGSQSASTITLSNGRIAKSSYKAKTNNKANGSNTTGSFSVLKGKKTLLKASWKTLEASKDDGSMKVTGTVTVTKNGKTKTTKVNYSYGWNSSYTKKKVAKGGQGSALHLKLVERSNAVNNALLAGSVKTSL</sequence>
<evidence type="ECO:0000313" key="2">
    <source>
        <dbReference type="EMBL" id="TQL64962.1"/>
    </source>
</evidence>
<feature type="chain" id="PRO_5021820573" evidence="1">
    <location>
        <begin position="29"/>
        <end position="269"/>
    </location>
</feature>
<reference evidence="2 3" key="1">
    <citation type="submission" date="2019-06" db="EMBL/GenBank/DDBJ databases">
        <title>Sequencing the genomes of 1000 actinobacteria strains.</title>
        <authorList>
            <person name="Klenk H.-P."/>
        </authorList>
    </citation>
    <scope>NUCLEOTIDE SEQUENCE [LARGE SCALE GENOMIC DNA]</scope>
    <source>
        <strain evidence="2 3">DSM 4813</strain>
    </source>
</reference>
<dbReference type="RefSeq" id="WP_142120306.1">
    <property type="nucleotide sequence ID" value="NZ_BAAASV010000002.1"/>
</dbReference>
<keyword evidence="1" id="KW-0732">Signal</keyword>
<dbReference type="Proteomes" id="UP000315389">
    <property type="component" value="Unassembled WGS sequence"/>
</dbReference>
<accession>A0A542ZX85</accession>
<organism evidence="2 3">
    <name type="scientific">Rarobacter faecitabidus</name>
    <dbReference type="NCBI Taxonomy" id="13243"/>
    <lineage>
        <taxon>Bacteria</taxon>
        <taxon>Bacillati</taxon>
        <taxon>Actinomycetota</taxon>
        <taxon>Actinomycetes</taxon>
        <taxon>Micrococcales</taxon>
        <taxon>Rarobacteraceae</taxon>
        <taxon>Rarobacter</taxon>
    </lineage>
</organism>
<name>A0A542ZX85_RARFA</name>
<proteinExistence type="predicted"/>
<gene>
    <name evidence="2" type="ORF">FB461_1495</name>
</gene>
<evidence type="ECO:0000313" key="3">
    <source>
        <dbReference type="Proteomes" id="UP000315389"/>
    </source>
</evidence>
<keyword evidence="3" id="KW-1185">Reference proteome</keyword>
<evidence type="ECO:0000256" key="1">
    <source>
        <dbReference type="SAM" id="SignalP"/>
    </source>
</evidence>
<comment type="caution">
    <text evidence="2">The sequence shown here is derived from an EMBL/GenBank/DDBJ whole genome shotgun (WGS) entry which is preliminary data.</text>
</comment>